<dbReference type="RefSeq" id="WP_085928627.1">
    <property type="nucleotide sequence ID" value="NZ_BAABSS010000019.1"/>
</dbReference>
<dbReference type="Proteomes" id="UP000325458">
    <property type="component" value="Chromosome"/>
</dbReference>
<dbReference type="InterPro" id="IPR001932">
    <property type="entry name" value="PPM-type_phosphatase-like_dom"/>
</dbReference>
<accession>A0AAE6NJF4</accession>
<dbReference type="CDD" id="cd00143">
    <property type="entry name" value="PP2Cc"/>
    <property type="match status" value="1"/>
</dbReference>
<dbReference type="SMART" id="SM00332">
    <property type="entry name" value="PP2Cc"/>
    <property type="match status" value="1"/>
</dbReference>
<evidence type="ECO:0000313" key="7">
    <source>
        <dbReference type="Proteomes" id="UP000325458"/>
    </source>
</evidence>
<dbReference type="Gene3D" id="1.10.1660.10">
    <property type="match status" value="1"/>
</dbReference>
<dbReference type="AlphaFoldDB" id="A0AAE6NJF4"/>
<dbReference type="InterPro" id="IPR009061">
    <property type="entry name" value="DNA-bd_dom_put_sf"/>
</dbReference>
<reference evidence="5 7" key="2">
    <citation type="submission" date="2017-09" db="EMBL/GenBank/DDBJ databases">
        <authorList>
            <person name="Lee N."/>
            <person name="Cho B.-K."/>
        </authorList>
    </citation>
    <scope>NUCLEOTIDE SEQUENCE [LARGE SCALE GENOMIC DNA]</scope>
    <source>
        <strain evidence="5 7">ATCC 23948</strain>
    </source>
</reference>
<reference evidence="4 6" key="1">
    <citation type="submission" date="2016-09" db="EMBL/GenBank/DDBJ databases">
        <title>Streptomyces platensis DSM40041, a candidate organism with high potential of specific P450 cytochromes.</title>
        <authorList>
            <person name="Grumaz C."/>
            <person name="Vainshtein Y."/>
            <person name="Kirstahler P."/>
            <person name="Sohn K."/>
        </authorList>
    </citation>
    <scope>NUCLEOTIDE SEQUENCE [LARGE SCALE GENOMIC DNA]</scope>
    <source>
        <strain evidence="4 6">DSM 40041</strain>
    </source>
</reference>
<dbReference type="Pfam" id="PF13411">
    <property type="entry name" value="MerR_1"/>
    <property type="match status" value="1"/>
</dbReference>
<dbReference type="SMART" id="SM00422">
    <property type="entry name" value="HTH_MERR"/>
    <property type="match status" value="1"/>
</dbReference>
<dbReference type="CDD" id="cd01107">
    <property type="entry name" value="HTH_BmrR"/>
    <property type="match status" value="1"/>
</dbReference>
<dbReference type="SUPFAM" id="SSF46955">
    <property type="entry name" value="Putative DNA-binding domain"/>
    <property type="match status" value="1"/>
</dbReference>
<feature type="domain" description="HTH merR-type" evidence="2">
    <location>
        <begin position="15"/>
        <end position="85"/>
    </location>
</feature>
<dbReference type="PANTHER" id="PTHR30204:SF97">
    <property type="entry name" value="MERR FAMILY REGULATORY PROTEIN"/>
    <property type="match status" value="1"/>
</dbReference>
<evidence type="ECO:0000256" key="1">
    <source>
        <dbReference type="ARBA" id="ARBA00023125"/>
    </source>
</evidence>
<dbReference type="EC" id="3.1.3.16" evidence="4"/>
<organism evidence="5 7">
    <name type="scientific">Streptomyces platensis</name>
    <dbReference type="NCBI Taxonomy" id="58346"/>
    <lineage>
        <taxon>Bacteria</taxon>
        <taxon>Bacillati</taxon>
        <taxon>Actinomycetota</taxon>
        <taxon>Actinomycetes</taxon>
        <taxon>Kitasatosporales</taxon>
        <taxon>Streptomycetaceae</taxon>
        <taxon>Streptomyces</taxon>
    </lineage>
</organism>
<dbReference type="Gene3D" id="3.60.40.10">
    <property type="entry name" value="PPM-type phosphatase domain"/>
    <property type="match status" value="1"/>
</dbReference>
<dbReference type="PROSITE" id="PS50937">
    <property type="entry name" value="HTH_MERR_2"/>
    <property type="match status" value="1"/>
</dbReference>
<dbReference type="GO" id="GO:0003677">
    <property type="term" value="F:DNA binding"/>
    <property type="evidence" value="ECO:0007669"/>
    <property type="project" value="UniProtKB-KW"/>
</dbReference>
<dbReference type="PANTHER" id="PTHR30204">
    <property type="entry name" value="REDOX-CYCLING DRUG-SENSING TRANSCRIPTIONAL ACTIVATOR SOXR"/>
    <property type="match status" value="1"/>
</dbReference>
<dbReference type="SMART" id="SM00331">
    <property type="entry name" value="PP2C_SIG"/>
    <property type="match status" value="1"/>
</dbReference>
<dbReference type="InterPro" id="IPR047057">
    <property type="entry name" value="MerR_fam"/>
</dbReference>
<dbReference type="GeneID" id="90924870"/>
<dbReference type="Proteomes" id="UP000194225">
    <property type="component" value="Unassembled WGS sequence"/>
</dbReference>
<evidence type="ECO:0000313" key="6">
    <source>
        <dbReference type="Proteomes" id="UP000194225"/>
    </source>
</evidence>
<dbReference type="KEGG" id="spla:CP981_16385"/>
<dbReference type="GO" id="GO:0003700">
    <property type="term" value="F:DNA-binding transcription factor activity"/>
    <property type="evidence" value="ECO:0007669"/>
    <property type="project" value="InterPro"/>
</dbReference>
<dbReference type="Pfam" id="PF13672">
    <property type="entry name" value="PP2C_2"/>
    <property type="match status" value="1"/>
</dbReference>
<evidence type="ECO:0000313" key="4">
    <source>
        <dbReference type="EMBL" id="OSY35204.1"/>
    </source>
</evidence>
<protein>
    <submittedName>
        <fullName evidence="5">MerR family transcriptional regulator</fullName>
    </submittedName>
    <submittedName>
        <fullName evidence="4">PP2C-family Ser/Thr phosphatase</fullName>
        <ecNumber evidence="4">3.1.3.16</ecNumber>
    </submittedName>
</protein>
<dbReference type="GO" id="GO:0004722">
    <property type="term" value="F:protein serine/threonine phosphatase activity"/>
    <property type="evidence" value="ECO:0007669"/>
    <property type="project" value="UniProtKB-EC"/>
</dbReference>
<dbReference type="EMBL" id="CP023691">
    <property type="protein sequence ID" value="QEV53033.1"/>
    <property type="molecule type" value="Genomic_DNA"/>
</dbReference>
<keyword evidence="6" id="KW-1185">Reference proteome</keyword>
<dbReference type="PROSITE" id="PS00552">
    <property type="entry name" value="HTH_MERR_1"/>
    <property type="match status" value="1"/>
</dbReference>
<feature type="domain" description="PPM-type phosphatase" evidence="3">
    <location>
        <begin position="136"/>
        <end position="372"/>
    </location>
</feature>
<evidence type="ECO:0000259" key="3">
    <source>
        <dbReference type="PROSITE" id="PS51746"/>
    </source>
</evidence>
<dbReference type="InterPro" id="IPR036457">
    <property type="entry name" value="PPM-type-like_dom_sf"/>
</dbReference>
<dbReference type="InterPro" id="IPR000551">
    <property type="entry name" value="MerR-type_HTH_dom"/>
</dbReference>
<gene>
    <name evidence="4" type="primary">pstP_3</name>
    <name evidence="4" type="ORF">BG653_07249</name>
    <name evidence="5" type="ORF">CP981_16385</name>
</gene>
<proteinExistence type="predicted"/>
<evidence type="ECO:0000313" key="5">
    <source>
        <dbReference type="EMBL" id="QEV53033.1"/>
    </source>
</evidence>
<evidence type="ECO:0000259" key="2">
    <source>
        <dbReference type="PROSITE" id="PS50937"/>
    </source>
</evidence>
<dbReference type="EMBL" id="MIGA01000098">
    <property type="protein sequence ID" value="OSY35204.1"/>
    <property type="molecule type" value="Genomic_DNA"/>
</dbReference>
<keyword evidence="4" id="KW-0378">Hydrolase</keyword>
<dbReference type="PROSITE" id="PS51746">
    <property type="entry name" value="PPM_2"/>
    <property type="match status" value="1"/>
</dbReference>
<name>A0AAE6NJF4_STRPT</name>
<keyword evidence="1" id="KW-0238">DNA-binding</keyword>
<dbReference type="SUPFAM" id="SSF81606">
    <property type="entry name" value="PP2C-like"/>
    <property type="match status" value="1"/>
</dbReference>
<sequence>MDGDGRTAPYDDGALLTIGAFARASRLSPKALRLYDELGLLPPAHVDPHSGYRHYAPAQLERARLVAWLRRLGMPLARIREVCELAPDAAALAVAAYWAQVEADTAARRDLAAFLVDQLERKNTAMTTPHTPLTMRCAALTDQGLVRPAHQDAAYAGPQLLAVADGYGPDGGRAAKAAIEALKGLEDQDLTSADLLGALEEAAHRAHRAPRAHRAGGDHRAAPAAEGTTGCTLTALLRSGTQLALLHVGDSRAYVLRDSGLLQITHDHSLVQSLIDEGRLTPEEAASHPQRAQLLRSLDGATEFAPDLQLLEARPGERYLLCTDGLTGVVPAETIQQVLTAADGPDQAVRELIRLAREAGAPDNVACVVAEMTGA</sequence>